<feature type="region of interest" description="Disordered" evidence="1">
    <location>
        <begin position="100"/>
        <end position="138"/>
    </location>
</feature>
<feature type="transmembrane region" description="Helical" evidence="2">
    <location>
        <begin position="250"/>
        <end position="273"/>
    </location>
</feature>
<feature type="compositionally biased region" description="Basic and acidic residues" evidence="1">
    <location>
        <begin position="116"/>
        <end position="127"/>
    </location>
</feature>
<reference evidence="4" key="1">
    <citation type="submission" date="2016-03" db="EMBL/GenBank/DDBJ databases">
        <title>Mechanisms controlling the formation of the plant cell surface in tip-growing cells are functionally conserved among land plants.</title>
        <authorList>
            <person name="Honkanen S."/>
            <person name="Jones V.A."/>
            <person name="Morieri G."/>
            <person name="Champion C."/>
            <person name="Hetherington A.J."/>
            <person name="Kelly S."/>
            <person name="Saint-Marcoux D."/>
            <person name="Proust H."/>
            <person name="Prescott H."/>
            <person name="Dolan L."/>
        </authorList>
    </citation>
    <scope>NUCLEOTIDE SEQUENCE [LARGE SCALE GENOMIC DNA]</scope>
    <source>
        <tissue evidence="4">Whole gametophyte</tissue>
    </source>
</reference>
<dbReference type="Proteomes" id="UP000077202">
    <property type="component" value="Unassembled WGS sequence"/>
</dbReference>
<gene>
    <name evidence="4" type="ORF">AXG93_3911s1430</name>
</gene>
<evidence type="ECO:0000256" key="2">
    <source>
        <dbReference type="SAM" id="Phobius"/>
    </source>
</evidence>
<proteinExistence type="predicted"/>
<dbReference type="GO" id="GO:0004175">
    <property type="term" value="F:endopeptidase activity"/>
    <property type="evidence" value="ECO:0007669"/>
    <property type="project" value="UniProtKB-ARBA"/>
</dbReference>
<protein>
    <recommendedName>
        <fullName evidence="3">CAAX prenyl protease 2/Lysostaphin resistance protein A-like domain-containing protein</fullName>
    </recommendedName>
</protein>
<dbReference type="InterPro" id="IPR003675">
    <property type="entry name" value="Rce1/LyrA-like_dom"/>
</dbReference>
<dbReference type="GO" id="GO:0080120">
    <property type="term" value="P:CAAX-box protein maturation"/>
    <property type="evidence" value="ECO:0007669"/>
    <property type="project" value="UniProtKB-ARBA"/>
</dbReference>
<feature type="transmembrane region" description="Helical" evidence="2">
    <location>
        <begin position="314"/>
        <end position="340"/>
    </location>
</feature>
<evidence type="ECO:0000259" key="3">
    <source>
        <dbReference type="Pfam" id="PF02517"/>
    </source>
</evidence>
<accession>A0A176W4B7</accession>
<dbReference type="Pfam" id="PF02517">
    <property type="entry name" value="Rce1-like"/>
    <property type="match status" value="1"/>
</dbReference>
<sequence>MKKVSGDHPTSELAKVHRLLGIVQRSVVVVARDERAPEDDEMRAMPGIAMGPSCQAVVKLQREIGRARICSGVLLACGLRPNWQRHSDFTPSSHGLLDAPGFELSRKGRRRSQMRACDHGSSRKDSNAAESNASSAAAVEDVTEVAHSETFSRLPASVPWDGTAVAVTVVTYLGVVHGPLGVGGLSLVASLLHEPDLAPQTKAASLLCLQSLEALAATWLVQSTVQEHDDAIAGRILEPQFSRVLRNRGWLPTSVLCLIGLLLVVVATSSTAACAPKHGDSVVEFVTAGGMSRTGIIAVSCLITPYLEEYMYRGFLLTSLAAYFGWPAGVLASSVVFVLAHLPLAAGGQALGLLFTGCVLGVSFVYTGNLATSLVIHSLYNATLLLALSSSSSC</sequence>
<feature type="transmembrane region" description="Helical" evidence="2">
    <location>
        <begin position="346"/>
        <end position="366"/>
    </location>
</feature>
<evidence type="ECO:0000313" key="4">
    <source>
        <dbReference type="EMBL" id="OAE27461.1"/>
    </source>
</evidence>
<name>A0A176W4B7_MARPO</name>
<keyword evidence="2" id="KW-1133">Transmembrane helix</keyword>
<comment type="caution">
    <text evidence="4">The sequence shown here is derived from an EMBL/GenBank/DDBJ whole genome shotgun (WGS) entry which is preliminary data.</text>
</comment>
<evidence type="ECO:0000256" key="1">
    <source>
        <dbReference type="SAM" id="MobiDB-lite"/>
    </source>
</evidence>
<feature type="transmembrane region" description="Helical" evidence="2">
    <location>
        <begin position="285"/>
        <end position="307"/>
    </location>
</feature>
<evidence type="ECO:0000313" key="5">
    <source>
        <dbReference type="Proteomes" id="UP000077202"/>
    </source>
</evidence>
<dbReference type="PANTHER" id="PTHR43592:SF4">
    <property type="entry name" value="CAAX AMINO TERMINAL PROTEASE FAMILY PROTEIN"/>
    <property type="match status" value="1"/>
</dbReference>
<keyword evidence="5" id="KW-1185">Reference proteome</keyword>
<keyword evidence="2" id="KW-0472">Membrane</keyword>
<organism evidence="4 5">
    <name type="scientific">Marchantia polymorpha subsp. ruderalis</name>
    <dbReference type="NCBI Taxonomy" id="1480154"/>
    <lineage>
        <taxon>Eukaryota</taxon>
        <taxon>Viridiplantae</taxon>
        <taxon>Streptophyta</taxon>
        <taxon>Embryophyta</taxon>
        <taxon>Marchantiophyta</taxon>
        <taxon>Marchantiopsida</taxon>
        <taxon>Marchantiidae</taxon>
        <taxon>Marchantiales</taxon>
        <taxon>Marchantiaceae</taxon>
        <taxon>Marchantia</taxon>
    </lineage>
</organism>
<keyword evidence="2" id="KW-0812">Transmembrane</keyword>
<feature type="domain" description="CAAX prenyl protease 2/Lysostaphin resistance protein A-like" evidence="3">
    <location>
        <begin position="296"/>
        <end position="382"/>
    </location>
</feature>
<feature type="compositionally biased region" description="Low complexity" evidence="1">
    <location>
        <begin position="128"/>
        <end position="138"/>
    </location>
</feature>
<dbReference type="AlphaFoldDB" id="A0A176W4B7"/>
<dbReference type="PANTHER" id="PTHR43592">
    <property type="entry name" value="CAAX AMINO TERMINAL PROTEASE"/>
    <property type="match status" value="1"/>
</dbReference>
<dbReference type="EMBL" id="LVLJ01001899">
    <property type="protein sequence ID" value="OAE27461.1"/>
    <property type="molecule type" value="Genomic_DNA"/>
</dbReference>